<evidence type="ECO:0000313" key="2">
    <source>
        <dbReference type="Proteomes" id="UP000005239"/>
    </source>
</evidence>
<sequence length="566" mass="64896">FLLCFYLAFYTMTFVLIDYSFLYRMWAVESPVKVRYFTQPWFITLLSLITALEFAIWYCNSLLIFNGTPEGREEMYEIVMEKYGVDTRSHAMIMGDYVRNGTLHVRSFVGYGIYVSVLSICFGFIIVASIRIIAFLGNHDAMMSTMSGKTKQLQTRLFKILCWQTRIPFIFLYIPCGASLTLPLLRFNASPLADVTSVVLSFFLPLDALVVLFMMRDYRVAVARMLQCCSSIMSASNFVTEFNIWLKLFAPAILILGNLLGCFIVIVLLKVLSMTRLHVNCKFLLNSWSICFITMFSLHIAMFVLNFSMDELPKNKADPPIRISLHTIISCMQLITTFYELCIATERLISTIRPMKYYARSLDRKYLYPGTLAITGCLLMCQYHMTESGNHTLFTGIVLTLDLFTISVNEFAVKYGTRRFEQMQGKTTLNGRYQVKESSQLAKAMQPVGIPVTDEPSEPFVMRERAGEGDVYFEKLARVWNEGLKGVLFITVDLLYSSVQIVFQERIITHNTIFCLITIGGGNNQFLLCFYLAFYTMTFVLIDYGFLYRMAVESYGVSKEVLFAVF</sequence>
<protein>
    <submittedName>
        <fullName evidence="1">G protein-coupled receptor</fullName>
    </submittedName>
</protein>
<name>A0A2A6CMD0_PRIPA</name>
<evidence type="ECO:0000313" key="1">
    <source>
        <dbReference type="EnsemblMetazoa" id="PPA41315.1"/>
    </source>
</evidence>
<gene>
    <name evidence="1" type="primary">WBGene00279684</name>
</gene>
<dbReference type="Pfam" id="PF10326">
    <property type="entry name" value="7TM_GPCR_Str"/>
    <property type="match status" value="1"/>
</dbReference>
<reference evidence="1" key="2">
    <citation type="submission" date="2022-06" db="UniProtKB">
        <authorList>
            <consortium name="EnsemblMetazoa"/>
        </authorList>
    </citation>
    <scope>IDENTIFICATION</scope>
    <source>
        <strain evidence="1">PS312</strain>
    </source>
</reference>
<dbReference type="InterPro" id="IPR019428">
    <property type="entry name" value="7TM_GPCR_serpentine_rcpt_Str"/>
</dbReference>
<dbReference type="OrthoDB" id="5792434at2759"/>
<dbReference type="PANTHER" id="PTHR22943">
    <property type="entry name" value="7-TRANSMEMBRANE DOMAIN RECEPTOR C.ELEGANS"/>
    <property type="match status" value="1"/>
</dbReference>
<dbReference type="PANTHER" id="PTHR22943:SF248">
    <property type="entry name" value="SEVEN TM RECEPTOR"/>
    <property type="match status" value="1"/>
</dbReference>
<keyword evidence="2" id="KW-1185">Reference proteome</keyword>
<reference evidence="2" key="1">
    <citation type="journal article" date="2008" name="Nat. Genet.">
        <title>The Pristionchus pacificus genome provides a unique perspective on nematode lifestyle and parasitism.</title>
        <authorList>
            <person name="Dieterich C."/>
            <person name="Clifton S.W."/>
            <person name="Schuster L.N."/>
            <person name="Chinwalla A."/>
            <person name="Delehaunty K."/>
            <person name="Dinkelacker I."/>
            <person name="Fulton L."/>
            <person name="Fulton R."/>
            <person name="Godfrey J."/>
            <person name="Minx P."/>
            <person name="Mitreva M."/>
            <person name="Roeseler W."/>
            <person name="Tian H."/>
            <person name="Witte H."/>
            <person name="Yang S.P."/>
            <person name="Wilson R.K."/>
            <person name="Sommer R.J."/>
        </authorList>
    </citation>
    <scope>NUCLEOTIDE SEQUENCE [LARGE SCALE GENOMIC DNA]</scope>
    <source>
        <strain evidence="2">PS312</strain>
    </source>
</reference>
<dbReference type="AlphaFoldDB" id="A0A2A6CMD0"/>
<accession>A0A8R1UUS5</accession>
<dbReference type="Proteomes" id="UP000005239">
    <property type="component" value="Unassembled WGS sequence"/>
</dbReference>
<proteinExistence type="predicted"/>
<accession>A0A2A6CMD0</accession>
<organism evidence="1 2">
    <name type="scientific">Pristionchus pacificus</name>
    <name type="common">Parasitic nematode worm</name>
    <dbReference type="NCBI Taxonomy" id="54126"/>
    <lineage>
        <taxon>Eukaryota</taxon>
        <taxon>Metazoa</taxon>
        <taxon>Ecdysozoa</taxon>
        <taxon>Nematoda</taxon>
        <taxon>Chromadorea</taxon>
        <taxon>Rhabditida</taxon>
        <taxon>Rhabditina</taxon>
        <taxon>Diplogasteromorpha</taxon>
        <taxon>Diplogasteroidea</taxon>
        <taxon>Neodiplogasteridae</taxon>
        <taxon>Pristionchus</taxon>
    </lineage>
</organism>
<dbReference type="EnsemblMetazoa" id="PPA41315.1">
    <property type="protein sequence ID" value="PPA41315.1"/>
    <property type="gene ID" value="WBGene00279684"/>
</dbReference>
<dbReference type="SUPFAM" id="SSF81321">
    <property type="entry name" value="Family A G protein-coupled receptor-like"/>
    <property type="match status" value="1"/>
</dbReference>